<feature type="domain" description="HTH cro/C1-type" evidence="2">
    <location>
        <begin position="37"/>
        <end position="76"/>
    </location>
</feature>
<organism evidence="3">
    <name type="scientific">Caulobacter sp. (strain K31)</name>
    <dbReference type="NCBI Taxonomy" id="366602"/>
    <lineage>
        <taxon>Bacteria</taxon>
        <taxon>Pseudomonadati</taxon>
        <taxon>Pseudomonadota</taxon>
        <taxon>Alphaproteobacteria</taxon>
        <taxon>Caulobacterales</taxon>
        <taxon>Caulobacteraceae</taxon>
        <taxon>Caulobacter</taxon>
    </lineage>
</organism>
<dbReference type="InterPro" id="IPR010982">
    <property type="entry name" value="Lambda_DNA-bd_dom_sf"/>
</dbReference>
<dbReference type="GO" id="GO:0003677">
    <property type="term" value="F:DNA binding"/>
    <property type="evidence" value="ECO:0007669"/>
    <property type="project" value="UniProtKB-KW"/>
</dbReference>
<keyword evidence="1" id="KW-0238">DNA-binding</keyword>
<dbReference type="NCBIfam" id="TIGR02607">
    <property type="entry name" value="antidote_HigA"/>
    <property type="match status" value="1"/>
</dbReference>
<dbReference type="EMBL" id="CP000927">
    <property type="protein sequence ID" value="ABZ72352.1"/>
    <property type="molecule type" value="Genomic_DNA"/>
</dbReference>
<sequence>MSASIADVADPLAPVHPGEILLEEFIRPFGLSPGRTAARLHIARPRIEKLVRGQTPVTVDTALRLEKLFGATAQFWLNLQTRYDLEMAKRALTDDIATIEPINAAA</sequence>
<dbReference type="InterPro" id="IPR013430">
    <property type="entry name" value="Toxin_antidote_HigA"/>
</dbReference>
<dbReference type="eggNOG" id="COG3093">
    <property type="taxonomic scope" value="Bacteria"/>
</dbReference>
<dbReference type="PANTHER" id="PTHR36924:SF1">
    <property type="entry name" value="ANTITOXIN HIGA-1"/>
    <property type="match status" value="1"/>
</dbReference>
<accession>B0T2V1</accession>
<proteinExistence type="predicted"/>
<dbReference type="SUPFAM" id="SSF47413">
    <property type="entry name" value="lambda repressor-like DNA-binding domains"/>
    <property type="match status" value="1"/>
</dbReference>
<name>B0T2V1_CAUSK</name>
<reference evidence="3" key="1">
    <citation type="submission" date="2008-01" db="EMBL/GenBank/DDBJ databases">
        <title>Complete sequence of chromosome of Caulobacter sp. K31.</title>
        <authorList>
            <consortium name="US DOE Joint Genome Institute"/>
            <person name="Copeland A."/>
            <person name="Lucas S."/>
            <person name="Lapidus A."/>
            <person name="Barry K."/>
            <person name="Glavina del Rio T."/>
            <person name="Dalin E."/>
            <person name="Tice H."/>
            <person name="Pitluck S."/>
            <person name="Bruce D."/>
            <person name="Goodwin L."/>
            <person name="Thompson L.S."/>
            <person name="Brettin T."/>
            <person name="Detter J.C."/>
            <person name="Han C."/>
            <person name="Schmutz J."/>
            <person name="Larimer F."/>
            <person name="Land M."/>
            <person name="Hauser L."/>
            <person name="Kyrpides N."/>
            <person name="Kim E."/>
            <person name="Stephens C."/>
            <person name="Richardson P."/>
        </authorList>
    </citation>
    <scope>NUCLEOTIDE SEQUENCE [LARGE SCALE GENOMIC DNA]</scope>
    <source>
        <strain evidence="3">K31</strain>
    </source>
</reference>
<dbReference type="KEGG" id="cak:Caul_3225"/>
<gene>
    <name evidence="3" type="ordered locus">Caul_3225</name>
</gene>
<dbReference type="InterPro" id="IPR001387">
    <property type="entry name" value="Cro/C1-type_HTH"/>
</dbReference>
<evidence type="ECO:0000313" key="3">
    <source>
        <dbReference type="EMBL" id="ABZ72352.1"/>
    </source>
</evidence>
<dbReference type="HOGENOM" id="CLU_140230_5_2_5"/>
<dbReference type="OrthoDB" id="3174593at2"/>
<evidence type="ECO:0000256" key="1">
    <source>
        <dbReference type="ARBA" id="ARBA00023125"/>
    </source>
</evidence>
<protein>
    <submittedName>
        <fullName evidence="3">Plasmid maintenance system antidote protein, XRE family</fullName>
    </submittedName>
</protein>
<dbReference type="PROSITE" id="PS50943">
    <property type="entry name" value="HTH_CROC1"/>
    <property type="match status" value="1"/>
</dbReference>
<dbReference type="STRING" id="366602.Caul_3225"/>
<evidence type="ECO:0000259" key="2">
    <source>
        <dbReference type="PROSITE" id="PS50943"/>
    </source>
</evidence>
<dbReference type="SMART" id="SM00530">
    <property type="entry name" value="HTH_XRE"/>
    <property type="match status" value="1"/>
</dbReference>
<dbReference type="AlphaFoldDB" id="B0T2V1"/>
<dbReference type="PANTHER" id="PTHR36924">
    <property type="entry name" value="ANTITOXIN HIGA-1"/>
    <property type="match status" value="1"/>
</dbReference>
<dbReference type="Gene3D" id="1.10.260.40">
    <property type="entry name" value="lambda repressor-like DNA-binding domains"/>
    <property type="match status" value="1"/>
</dbReference>